<dbReference type="Gene3D" id="2.120.10.30">
    <property type="entry name" value="TolB, C-terminal domain"/>
    <property type="match status" value="2"/>
</dbReference>
<reference evidence="3 4" key="1">
    <citation type="submission" date="2022-10" db="EMBL/GenBank/DDBJ databases">
        <title>The complete genomes of actinobacterial strains from the NBC collection.</title>
        <authorList>
            <person name="Joergensen T.S."/>
            <person name="Alvarez Arevalo M."/>
            <person name="Sterndorff E.B."/>
            <person name="Faurdal D."/>
            <person name="Vuksanovic O."/>
            <person name="Mourched A.-S."/>
            <person name="Charusanti P."/>
            <person name="Shaw S."/>
            <person name="Blin K."/>
            <person name="Weber T."/>
        </authorList>
    </citation>
    <scope>NUCLEOTIDE SEQUENCE [LARGE SCALE GENOMIC DNA]</scope>
    <source>
        <strain evidence="3 4">NBC_00123</strain>
    </source>
</reference>
<dbReference type="SUPFAM" id="SSF69304">
    <property type="entry name" value="Tricorn protease N-terminal domain"/>
    <property type="match status" value="1"/>
</dbReference>
<dbReference type="Proteomes" id="UP001622594">
    <property type="component" value="Chromosome"/>
</dbReference>
<dbReference type="InterPro" id="IPR006311">
    <property type="entry name" value="TAT_signal"/>
</dbReference>
<dbReference type="PANTHER" id="PTHR46580">
    <property type="entry name" value="SENSOR KINASE-RELATED"/>
    <property type="match status" value="1"/>
</dbReference>
<evidence type="ECO:0000313" key="3">
    <source>
        <dbReference type="EMBL" id="WTR70879.1"/>
    </source>
</evidence>
<dbReference type="EMBL" id="CP108188">
    <property type="protein sequence ID" value="WTR70879.1"/>
    <property type="molecule type" value="Genomic_DNA"/>
</dbReference>
<evidence type="ECO:0000313" key="4">
    <source>
        <dbReference type="Proteomes" id="UP001622594"/>
    </source>
</evidence>
<dbReference type="PROSITE" id="PS51318">
    <property type="entry name" value="TAT"/>
    <property type="match status" value="1"/>
</dbReference>
<dbReference type="InterPro" id="IPR028994">
    <property type="entry name" value="Integrin_alpha_N"/>
</dbReference>
<name>A0ABZ1LCS8_9ACTN</name>
<accession>A0ABZ1LCS8</accession>
<dbReference type="InterPro" id="IPR011659">
    <property type="entry name" value="WD40"/>
</dbReference>
<evidence type="ECO:0000256" key="2">
    <source>
        <dbReference type="SAM" id="SignalP"/>
    </source>
</evidence>
<dbReference type="SUPFAM" id="SSF69318">
    <property type="entry name" value="Integrin alpha N-terminal domain"/>
    <property type="match status" value="1"/>
</dbReference>
<dbReference type="Pfam" id="PF07676">
    <property type="entry name" value="PD40"/>
    <property type="match status" value="2"/>
</dbReference>
<keyword evidence="4" id="KW-1185">Reference proteome</keyword>
<feature type="chain" id="PRO_5047510897" evidence="2">
    <location>
        <begin position="32"/>
        <end position="565"/>
    </location>
</feature>
<proteinExistence type="predicted"/>
<dbReference type="InterPro" id="IPR011042">
    <property type="entry name" value="6-blade_b-propeller_TolB-like"/>
</dbReference>
<dbReference type="RefSeq" id="WP_371635828.1">
    <property type="nucleotide sequence ID" value="NZ_CP108062.1"/>
</dbReference>
<keyword evidence="1 2" id="KW-0732">Signal</keyword>
<evidence type="ECO:0000256" key="1">
    <source>
        <dbReference type="ARBA" id="ARBA00022729"/>
    </source>
</evidence>
<protein>
    <submittedName>
        <fullName evidence="3">FG-GAP-like repeat-containing protein</fullName>
    </submittedName>
</protein>
<dbReference type="Pfam" id="PF13517">
    <property type="entry name" value="FG-GAP_3"/>
    <property type="match status" value="1"/>
</dbReference>
<organism evidence="3 4">
    <name type="scientific">Streptomyces zaomyceticus</name>
    <dbReference type="NCBI Taxonomy" id="68286"/>
    <lineage>
        <taxon>Bacteria</taxon>
        <taxon>Bacillati</taxon>
        <taxon>Actinomycetota</taxon>
        <taxon>Actinomycetes</taxon>
        <taxon>Kitasatosporales</taxon>
        <taxon>Streptomycetaceae</taxon>
        <taxon>Streptomyces</taxon>
    </lineage>
</organism>
<gene>
    <name evidence="3" type="ORF">OG814_17105</name>
</gene>
<sequence>MNRTTRTTRTPGRRRALGTALAVLASSAALAATGATPAQAAGGAPKPRVVFTEYKDVDGVRHSSIVTVNTDGSDRRVLVPTGQGLPKAEITGVTYSPDGLRMAFISNDGYSDIWVADADGRNAVPVRMDVDEPAGWLNGLDWTPDGKQLYLSFRARPGQDRARIMRINVDGTGLGFLFASPEQTWDTQVDVAWDGRITFLRGSTIHIWDPRTGGAPKPVTQGLHPTFSPDGERIAFANYFDGSNDVRARVLGSGDEYAVTKGAEVMFPEWSPGGADIAYISGGTEQLATVSGAAAPGSTPKVLSAPDTTASDISWVPPRGWNAHGTFSRDYSGDGLADVLAVNREGEQFIYEGTGASVLESRRKIGWGWKGYRFTAVGDLNADGRPDVIGQDPAGALWRLDGDPYGFANKVKIGTNGWKDLKLAGVGDLTGDGFPDVLAIDTAGNLWQYAGDGRGGLQARQKAGYGYGGYRLTGVGPLTANGYPNYLGLAPNGDLYRYERGGRYRIGWSWQGLTPTGVGDLTGDGVPDVLAKDTAGVLWRYDGNGAGGLKARVKAGWSYQNFTLF</sequence>
<dbReference type="InterPro" id="IPR013517">
    <property type="entry name" value="FG-GAP"/>
</dbReference>
<feature type="signal peptide" evidence="2">
    <location>
        <begin position="1"/>
        <end position="31"/>
    </location>
</feature>